<dbReference type="AlphaFoldDB" id="A0A8J5MWX8"/>
<name>A0A8J5MWX8_HOMAM</name>
<protein>
    <submittedName>
        <fullName evidence="2">Protein-associating with the carboxyl-terminal domain of ezrin-like</fullName>
    </submittedName>
</protein>
<evidence type="ECO:0000313" key="3">
    <source>
        <dbReference type="Proteomes" id="UP000747542"/>
    </source>
</evidence>
<accession>A0A8J5MWX8</accession>
<dbReference type="EMBL" id="JAHLQT010022636">
    <property type="protein sequence ID" value="KAG7166372.1"/>
    <property type="molecule type" value="Genomic_DNA"/>
</dbReference>
<evidence type="ECO:0000256" key="1">
    <source>
        <dbReference type="SAM" id="MobiDB-lite"/>
    </source>
</evidence>
<sequence>MLCRSRPPSLLDGLLFDVNSSRREDCAALLPTHRYLIPLSGAPQAMGNADSTLGHLEVDRDKGEVYEDWMMAPGELEGVPVTVFSAAHPSSSRKRPYIERALQASRVYRHPGLLKYLDGGMIGGEVVVVTERAAPLMHHDLEQFSPLHISAGLLSIIDTLVFLHDRAGVSHNNVSTASIFVTPDGAWKLWGLEYSCSFGELTRDHIEHINSYCHEKFIPPDDKTRITPAYQHARDSYAFACLVEDVLSPETVSELAGAEDFLSLVQRCGLNKDWTQRPRLATLADHHIFSHDFLKLHDNLTNVLLLTDQKREEFLKSVADSLRQYPEELVSGTLAKALLSRPLLLHPAASTHLMPKVLIPNNGADSEAENGLFSQEVFQRNIVPQLVRLFGIHDATVRSILLMYLPYYVSLIPKDVLANEVLPELLLGIRDSSDSLVMSTLHALAELVPILGANTVIGENRQNLFTTAKPKAAASLPISKAASSHQLSSTEPKTTTSKVTKTRLAASAPPHPDEPPPPPPRTISLPPEPINTEVKSDVTSLDNLSIDSIVLTQIPERSSPDGGEDSGTLTNPSAGPSGPVGSDVDAWSSDWEEMQDAPLEDFSMAILAVNQDKDELKTSDDKWGMDVMNEEDTSFAFKSTNKMKVNAPPEAAASLLSSSKRNITEGSYSVNVKSSSGMKLTNVKNKDAPSSVVPKRTPSLGEEFDVLAIKVNKKHDVELDLFADLEPKFDTKKFDLESLLMEANCKVQGIQKVRSPSVSETLAGLDTSGAAEAWGTEEGWGEQINLFDVSPLNSETSSPSKSVNKGTEMNSLLMGVNINSLSDKNVTSSGRSELSAVSSFASQSYNNGVASTSEVKDSWDNGWGDF</sequence>
<dbReference type="OrthoDB" id="9942861at2759"/>
<organism evidence="2 3">
    <name type="scientific">Homarus americanus</name>
    <name type="common">American lobster</name>
    <dbReference type="NCBI Taxonomy" id="6706"/>
    <lineage>
        <taxon>Eukaryota</taxon>
        <taxon>Metazoa</taxon>
        <taxon>Ecdysozoa</taxon>
        <taxon>Arthropoda</taxon>
        <taxon>Crustacea</taxon>
        <taxon>Multicrustacea</taxon>
        <taxon>Malacostraca</taxon>
        <taxon>Eumalacostraca</taxon>
        <taxon>Eucarida</taxon>
        <taxon>Decapoda</taxon>
        <taxon>Pleocyemata</taxon>
        <taxon>Astacidea</taxon>
        <taxon>Nephropoidea</taxon>
        <taxon>Nephropidae</taxon>
        <taxon>Homarus</taxon>
    </lineage>
</organism>
<dbReference type="PANTHER" id="PTHR12984">
    <property type="entry name" value="SCY1-RELATED S/T PROTEIN KINASE-LIKE"/>
    <property type="match status" value="1"/>
</dbReference>
<feature type="compositionally biased region" description="Pro residues" evidence="1">
    <location>
        <begin position="515"/>
        <end position="529"/>
    </location>
</feature>
<reference evidence="2" key="1">
    <citation type="journal article" date="2021" name="Sci. Adv.">
        <title>The American lobster genome reveals insights on longevity, neural, and immune adaptations.</title>
        <authorList>
            <person name="Polinski J.M."/>
            <person name="Zimin A.V."/>
            <person name="Clark K.F."/>
            <person name="Kohn A.B."/>
            <person name="Sadowski N."/>
            <person name="Timp W."/>
            <person name="Ptitsyn A."/>
            <person name="Khanna P."/>
            <person name="Romanova D.Y."/>
            <person name="Williams P."/>
            <person name="Greenwood S.J."/>
            <person name="Moroz L.L."/>
            <person name="Walt D.R."/>
            <person name="Bodnar A.G."/>
        </authorList>
    </citation>
    <scope>NUCLEOTIDE SEQUENCE</scope>
    <source>
        <strain evidence="2">GMGI-L3</strain>
    </source>
</reference>
<proteinExistence type="predicted"/>
<feature type="region of interest" description="Disordered" evidence="1">
    <location>
        <begin position="476"/>
        <end position="533"/>
    </location>
</feature>
<dbReference type="PANTHER" id="PTHR12984:SF15">
    <property type="entry name" value="PROTEIN-ASSOCIATING WITH THE CARBOXYL-TERMINAL DOMAIN OF EZRIN"/>
    <property type="match status" value="1"/>
</dbReference>
<dbReference type="Proteomes" id="UP000747542">
    <property type="component" value="Unassembled WGS sequence"/>
</dbReference>
<keyword evidence="3" id="KW-1185">Reference proteome</keyword>
<evidence type="ECO:0000313" key="2">
    <source>
        <dbReference type="EMBL" id="KAG7166372.1"/>
    </source>
</evidence>
<comment type="caution">
    <text evidence="2">The sequence shown here is derived from an EMBL/GenBank/DDBJ whole genome shotgun (WGS) entry which is preliminary data.</text>
</comment>
<feature type="compositionally biased region" description="Polar residues" evidence="1">
    <location>
        <begin position="481"/>
        <end position="499"/>
    </location>
</feature>
<gene>
    <name evidence="2" type="primary">Scyl3-L</name>
    <name evidence="2" type="ORF">Hamer_G011208</name>
</gene>
<feature type="region of interest" description="Disordered" evidence="1">
    <location>
        <begin position="554"/>
        <end position="588"/>
    </location>
</feature>
<dbReference type="InterPro" id="IPR051177">
    <property type="entry name" value="CIK-Related_Protein"/>
</dbReference>